<accession>A0AAD4LWB6</accession>
<evidence type="ECO:0000313" key="3">
    <source>
        <dbReference type="Proteomes" id="UP001203297"/>
    </source>
</evidence>
<evidence type="ECO:0000313" key="2">
    <source>
        <dbReference type="EMBL" id="KAI0289699.1"/>
    </source>
</evidence>
<dbReference type="CDD" id="cd09271">
    <property type="entry name" value="RNase_H2-C"/>
    <property type="match status" value="1"/>
</dbReference>
<proteinExistence type="predicted"/>
<keyword evidence="3" id="KW-1185">Reference proteome</keyword>
<comment type="caution">
    <text evidence="2">The sequence shown here is derived from an EMBL/GenBank/DDBJ whole genome shotgun (WGS) entry which is preliminary data.</text>
</comment>
<dbReference type="Proteomes" id="UP001203297">
    <property type="component" value="Unassembled WGS sequence"/>
</dbReference>
<dbReference type="Gene3D" id="2.40.128.680">
    <property type="match status" value="1"/>
</dbReference>
<dbReference type="GO" id="GO:0006401">
    <property type="term" value="P:RNA catabolic process"/>
    <property type="evidence" value="ECO:0007669"/>
    <property type="project" value="InterPro"/>
</dbReference>
<protein>
    <submittedName>
        <fullName evidence="2">Ribonuclease H2, subunit C</fullName>
    </submittedName>
</protein>
<name>A0AAD4LWB6_9AGAM</name>
<organism evidence="2 3">
    <name type="scientific">Multifurca ochricompacta</name>
    <dbReference type="NCBI Taxonomy" id="376703"/>
    <lineage>
        <taxon>Eukaryota</taxon>
        <taxon>Fungi</taxon>
        <taxon>Dikarya</taxon>
        <taxon>Basidiomycota</taxon>
        <taxon>Agaricomycotina</taxon>
        <taxon>Agaricomycetes</taxon>
        <taxon>Russulales</taxon>
        <taxon>Russulaceae</taxon>
        <taxon>Multifurca</taxon>
    </lineage>
</organism>
<gene>
    <name evidence="2" type="ORF">B0F90DRAFT_1792231</name>
</gene>
<dbReference type="InterPro" id="IPR013924">
    <property type="entry name" value="RNase_H2_suC"/>
</dbReference>
<dbReference type="AlphaFoldDB" id="A0AAD4LWB6"/>
<dbReference type="GO" id="GO:0032299">
    <property type="term" value="C:ribonuclease H2 complex"/>
    <property type="evidence" value="ECO:0007669"/>
    <property type="project" value="InterPro"/>
</dbReference>
<dbReference type="PANTHER" id="PTHR47204:SF1">
    <property type="entry name" value="RIBONUCLEASE H2 SUBUNIT C"/>
    <property type="match status" value="1"/>
</dbReference>
<dbReference type="EMBL" id="WTXG01000286">
    <property type="protein sequence ID" value="KAI0289699.1"/>
    <property type="molecule type" value="Genomic_DNA"/>
</dbReference>
<sequence>MATSIKIAQGPANLPVRIPHLMPFHINHNGPAPISTYFPIKHTPLPSSAFEAHPSVNGRTDLATAIITTELTPEEIENDPVAAKVVISTTTTNADGIMKVSTSAPHMLRPGPIQRLSDSAKRFTSFFRGRAVHGVEIALPKDYTGIILRGVAGGKAPTTTTSKSKRWSLRGKTADEESRDCMSGMPHEQEGPVKILKPAARFDSFVLWHPDIPVDEGKDEYLRSLSEWVNIATEVHQSEPLPP</sequence>
<feature type="region of interest" description="Disordered" evidence="1">
    <location>
        <begin position="154"/>
        <end position="190"/>
    </location>
</feature>
<evidence type="ECO:0000256" key="1">
    <source>
        <dbReference type="SAM" id="MobiDB-lite"/>
    </source>
</evidence>
<dbReference type="Pfam" id="PF08615">
    <property type="entry name" value="RNase_H2_suC"/>
    <property type="match status" value="1"/>
</dbReference>
<reference evidence="2" key="1">
    <citation type="journal article" date="2022" name="New Phytol.">
        <title>Evolutionary transition to the ectomycorrhizal habit in the genomes of a hyperdiverse lineage of mushroom-forming fungi.</title>
        <authorList>
            <person name="Looney B."/>
            <person name="Miyauchi S."/>
            <person name="Morin E."/>
            <person name="Drula E."/>
            <person name="Courty P.E."/>
            <person name="Kohler A."/>
            <person name="Kuo A."/>
            <person name="LaButti K."/>
            <person name="Pangilinan J."/>
            <person name="Lipzen A."/>
            <person name="Riley R."/>
            <person name="Andreopoulos W."/>
            <person name="He G."/>
            <person name="Johnson J."/>
            <person name="Nolan M."/>
            <person name="Tritt A."/>
            <person name="Barry K.W."/>
            <person name="Grigoriev I.V."/>
            <person name="Nagy L.G."/>
            <person name="Hibbett D."/>
            <person name="Henrissat B."/>
            <person name="Matheny P.B."/>
            <person name="Labbe J."/>
            <person name="Martin F.M."/>
        </authorList>
    </citation>
    <scope>NUCLEOTIDE SEQUENCE</scope>
    <source>
        <strain evidence="2">BPL690</strain>
    </source>
</reference>
<dbReference type="PANTHER" id="PTHR47204">
    <property type="entry name" value="OS02G0168900 PROTEIN"/>
    <property type="match status" value="1"/>
</dbReference>